<reference evidence="1 2" key="1">
    <citation type="submission" date="2018-03" db="EMBL/GenBank/DDBJ databases">
        <title>Whole genome sequencing of Histamine producing bacteria.</title>
        <authorList>
            <person name="Butler K."/>
        </authorList>
    </citation>
    <scope>NUCLEOTIDE SEQUENCE [LARGE SCALE GENOMIC DNA]</scope>
    <source>
        <strain evidence="1 2">DSM 16190</strain>
    </source>
</reference>
<dbReference type="AlphaFoldDB" id="A0A2T3MTG3"/>
<proteinExistence type="predicted"/>
<sequence>MALDANGYFHHIKSYFNLAHYAVPIPNAGELVLKEKIDVGGKKKEFIVRLNYIGEVFAIKLDKEVRRGHHEPLFHFLDNQGKPWSKRCDFVIFQLDKKQIKAYCLEFKNTSVDSESVVAQLKASENWCRALNSIINIYTGHKRKIKLTKYLVTDCTPERAATYLDAANEYLARDPSIRHYLYSEIDRMSLSDLEHAIVETVG</sequence>
<comment type="caution">
    <text evidence="1">The sequence shown here is derived from an EMBL/GenBank/DDBJ whole genome shotgun (WGS) entry which is preliminary data.</text>
</comment>
<keyword evidence="2" id="KW-1185">Reference proteome</keyword>
<evidence type="ECO:0000313" key="2">
    <source>
        <dbReference type="Proteomes" id="UP000240904"/>
    </source>
</evidence>
<dbReference type="RefSeq" id="WP_107284858.1">
    <property type="nucleotide sequence ID" value="NZ_PYMC01000018.1"/>
</dbReference>
<dbReference type="Proteomes" id="UP000240904">
    <property type="component" value="Unassembled WGS sequence"/>
</dbReference>
<dbReference type="EMBL" id="PYMC01000018">
    <property type="protein sequence ID" value="PSW02564.1"/>
    <property type="molecule type" value="Genomic_DNA"/>
</dbReference>
<name>A0A2T3MTG3_9GAMM</name>
<accession>A0A2T3MTG3</accession>
<evidence type="ECO:0000313" key="1">
    <source>
        <dbReference type="EMBL" id="PSW02564.1"/>
    </source>
</evidence>
<dbReference type="OrthoDB" id="7056767at2"/>
<gene>
    <name evidence="1" type="ORF">C9I89_18770</name>
</gene>
<organism evidence="1 2">
    <name type="scientific">Photobacterium lipolyticum</name>
    <dbReference type="NCBI Taxonomy" id="266810"/>
    <lineage>
        <taxon>Bacteria</taxon>
        <taxon>Pseudomonadati</taxon>
        <taxon>Pseudomonadota</taxon>
        <taxon>Gammaproteobacteria</taxon>
        <taxon>Vibrionales</taxon>
        <taxon>Vibrionaceae</taxon>
        <taxon>Photobacterium</taxon>
    </lineage>
</organism>
<protein>
    <submittedName>
        <fullName evidence="1">Uncharacterized protein</fullName>
    </submittedName>
</protein>